<dbReference type="AlphaFoldDB" id="A0A0F9LJK6"/>
<comment type="caution">
    <text evidence="1">The sequence shown here is derived from an EMBL/GenBank/DDBJ whole genome shotgun (WGS) entry which is preliminary data.</text>
</comment>
<gene>
    <name evidence="1" type="ORF">LCGC14_1501840</name>
</gene>
<evidence type="ECO:0000313" key="1">
    <source>
        <dbReference type="EMBL" id="KKM64395.1"/>
    </source>
</evidence>
<protein>
    <submittedName>
        <fullName evidence="1">Uncharacterized protein</fullName>
    </submittedName>
</protein>
<organism evidence="1">
    <name type="scientific">marine sediment metagenome</name>
    <dbReference type="NCBI Taxonomy" id="412755"/>
    <lineage>
        <taxon>unclassified sequences</taxon>
        <taxon>metagenomes</taxon>
        <taxon>ecological metagenomes</taxon>
    </lineage>
</organism>
<dbReference type="EMBL" id="LAZR01010908">
    <property type="protein sequence ID" value="KKM64395.1"/>
    <property type="molecule type" value="Genomic_DNA"/>
</dbReference>
<proteinExistence type="predicted"/>
<accession>A0A0F9LJK6</accession>
<feature type="non-terminal residue" evidence="1">
    <location>
        <position position="1"/>
    </location>
</feature>
<name>A0A0F9LJK6_9ZZZZ</name>
<reference evidence="1" key="1">
    <citation type="journal article" date="2015" name="Nature">
        <title>Complex archaea that bridge the gap between prokaryotes and eukaryotes.</title>
        <authorList>
            <person name="Spang A."/>
            <person name="Saw J.H."/>
            <person name="Jorgensen S.L."/>
            <person name="Zaremba-Niedzwiedzka K."/>
            <person name="Martijn J."/>
            <person name="Lind A.E."/>
            <person name="van Eijk R."/>
            <person name="Schleper C."/>
            <person name="Guy L."/>
            <person name="Ettema T.J."/>
        </authorList>
    </citation>
    <scope>NUCLEOTIDE SEQUENCE</scope>
</reference>
<sequence length="260" mass="26650">DDALVIEYAYNTTGGVVRSGWPTYGSLLGAWYQTFSDDGNGPAVINDATYAWLASGAAGPAGGAFGAGNFWLTTLGAWKTGLGTPPVYLDANTLVTGIEIEVDNWIAQSEAYVDNITITGVIVTQDAGSGATGDNFISLSGNVSVRSVGLLPDESQYAGLHEKTGTFMVAPGFEASFAGNFGIISGAMAAEHFTFTGNAGGTLGGPLISWGEGLLSLTGNTRITIDRSGGTDMTPGFTGGSGGTTFTLTPLRSTYKEPVE</sequence>